<dbReference type="AlphaFoldDB" id="A0A7X0Y542"/>
<dbReference type="EMBL" id="JAARWN010000014">
    <property type="protein sequence ID" value="MBC1937197.1"/>
    <property type="molecule type" value="Genomic_DNA"/>
</dbReference>
<organism evidence="2 3">
    <name type="scientific">Listeria grandensis</name>
    <dbReference type="NCBI Taxonomy" id="1494963"/>
    <lineage>
        <taxon>Bacteria</taxon>
        <taxon>Bacillati</taxon>
        <taxon>Bacillota</taxon>
        <taxon>Bacilli</taxon>
        <taxon>Bacillales</taxon>
        <taxon>Listeriaceae</taxon>
        <taxon>Listeria</taxon>
    </lineage>
</organism>
<feature type="transmembrane region" description="Helical" evidence="1">
    <location>
        <begin position="19"/>
        <end position="38"/>
    </location>
</feature>
<evidence type="ECO:0000256" key="1">
    <source>
        <dbReference type="SAM" id="Phobius"/>
    </source>
</evidence>
<proteinExistence type="predicted"/>
<dbReference type="RefSeq" id="WP_185526794.1">
    <property type="nucleotide sequence ID" value="NZ_JAARWN010000014.1"/>
</dbReference>
<evidence type="ECO:0000313" key="3">
    <source>
        <dbReference type="Proteomes" id="UP000535908"/>
    </source>
</evidence>
<reference evidence="2 3" key="1">
    <citation type="submission" date="2020-03" db="EMBL/GenBank/DDBJ databases">
        <title>Soil Listeria distribution.</title>
        <authorList>
            <person name="Liao J."/>
            <person name="Wiedmann M."/>
        </authorList>
    </citation>
    <scope>NUCLEOTIDE SEQUENCE [LARGE SCALE GENOMIC DNA]</scope>
    <source>
        <strain evidence="2 3">FSL L7-0741</strain>
    </source>
</reference>
<keyword evidence="1" id="KW-0472">Membrane</keyword>
<dbReference type="Proteomes" id="UP000535908">
    <property type="component" value="Unassembled WGS sequence"/>
</dbReference>
<keyword evidence="1" id="KW-0812">Transmembrane</keyword>
<protein>
    <submittedName>
        <fullName evidence="2">Uncharacterized protein</fullName>
    </submittedName>
</protein>
<name>A0A7X0Y542_9LIST</name>
<sequence length="132" mass="15169">MGDIISELVDAAVKSDRSFFILALILVLVLICAVWIMFRHFLKQLTKADERADAKQSIIESLQAFNADMRLDHQEHMRNMQIELARSQAISESLVAVTSQQQQYIEGLKSHRRTVENMDRKVDTLLLKIAEK</sequence>
<evidence type="ECO:0000313" key="2">
    <source>
        <dbReference type="EMBL" id="MBC1937197.1"/>
    </source>
</evidence>
<accession>A0A7X0Y542</accession>
<gene>
    <name evidence="2" type="ORF">HCA69_12520</name>
</gene>
<keyword evidence="1" id="KW-1133">Transmembrane helix</keyword>
<comment type="caution">
    <text evidence="2">The sequence shown here is derived from an EMBL/GenBank/DDBJ whole genome shotgun (WGS) entry which is preliminary data.</text>
</comment>